<accession>A0A344TPU6</accession>
<feature type="transmembrane region" description="Helical" evidence="8">
    <location>
        <begin position="12"/>
        <end position="45"/>
    </location>
</feature>
<dbReference type="RefSeq" id="WP_114069430.1">
    <property type="nucleotide sequence ID" value="NZ_CP030850.1"/>
</dbReference>
<dbReference type="KEGG" id="run:DR864_24500"/>
<proteinExistence type="inferred from homology"/>
<evidence type="ECO:0000313" key="10">
    <source>
        <dbReference type="Proteomes" id="UP000251993"/>
    </source>
</evidence>
<reference evidence="9 10" key="1">
    <citation type="submission" date="2018-07" db="EMBL/GenBank/DDBJ databases">
        <title>Genome sequencing of Runella.</title>
        <authorList>
            <person name="Baek M.-G."/>
            <person name="Yi H."/>
        </authorList>
    </citation>
    <scope>NUCLEOTIDE SEQUENCE [LARGE SCALE GENOMIC DNA]</scope>
    <source>
        <strain evidence="9 10">HYN0085</strain>
    </source>
</reference>
<feature type="transmembrane region" description="Helical" evidence="8">
    <location>
        <begin position="225"/>
        <end position="248"/>
    </location>
</feature>
<dbReference type="GO" id="GO:0055085">
    <property type="term" value="P:transmembrane transport"/>
    <property type="evidence" value="ECO:0007669"/>
    <property type="project" value="TreeGrafter"/>
</dbReference>
<dbReference type="EMBL" id="CP030850">
    <property type="protein sequence ID" value="AXE20667.1"/>
    <property type="molecule type" value="Genomic_DNA"/>
</dbReference>
<keyword evidence="3" id="KW-0813">Transport</keyword>
<evidence type="ECO:0000313" key="9">
    <source>
        <dbReference type="EMBL" id="AXE20667.1"/>
    </source>
</evidence>
<evidence type="ECO:0000256" key="3">
    <source>
        <dbReference type="ARBA" id="ARBA00022448"/>
    </source>
</evidence>
<keyword evidence="4" id="KW-1003">Cell membrane</keyword>
<feature type="transmembrane region" description="Helical" evidence="8">
    <location>
        <begin position="146"/>
        <end position="163"/>
    </location>
</feature>
<feature type="transmembrane region" description="Helical" evidence="8">
    <location>
        <begin position="57"/>
        <end position="79"/>
    </location>
</feature>
<dbReference type="AlphaFoldDB" id="A0A344TPU6"/>
<gene>
    <name evidence="9" type="ORF">DR864_24500</name>
</gene>
<evidence type="ECO:0000256" key="1">
    <source>
        <dbReference type="ARBA" id="ARBA00004651"/>
    </source>
</evidence>
<dbReference type="GO" id="GO:0005886">
    <property type="term" value="C:plasma membrane"/>
    <property type="evidence" value="ECO:0007669"/>
    <property type="project" value="UniProtKB-SubCell"/>
</dbReference>
<keyword evidence="6 8" id="KW-1133">Transmembrane helix</keyword>
<evidence type="ECO:0000256" key="5">
    <source>
        <dbReference type="ARBA" id="ARBA00022692"/>
    </source>
</evidence>
<evidence type="ECO:0000256" key="8">
    <source>
        <dbReference type="SAM" id="Phobius"/>
    </source>
</evidence>
<comment type="similarity">
    <text evidence="2">Belongs to the autoinducer-2 exporter (AI-2E) (TC 2.A.86) family.</text>
</comment>
<keyword evidence="5 8" id="KW-0812">Transmembrane</keyword>
<feature type="transmembrane region" description="Helical" evidence="8">
    <location>
        <begin position="296"/>
        <end position="323"/>
    </location>
</feature>
<protein>
    <submittedName>
        <fullName evidence="9">AI-2E family transporter</fullName>
    </submittedName>
</protein>
<dbReference type="OrthoDB" id="9793390at2"/>
<evidence type="ECO:0000256" key="6">
    <source>
        <dbReference type="ARBA" id="ARBA00022989"/>
    </source>
</evidence>
<keyword evidence="10" id="KW-1185">Reference proteome</keyword>
<name>A0A344TPU6_9BACT</name>
<comment type="subcellular location">
    <subcellularLocation>
        <location evidence="1">Cell membrane</location>
        <topology evidence="1">Multi-pass membrane protein</topology>
    </subcellularLocation>
</comment>
<sequence length="345" mass="38787">MPTTQQSVRYLQIVFFVAIFMYFTQSITIPMTFGLLIAIVMAPFCQKLERWKWPRSLAITACLAIVFLIVSALVTLLVWQLDEFQKEVPKITTKFKENWPQIQDWLRFRFHLTEKMLDNWLIKTGSEAGSKIGAILVGTFNITANLLFNAFIIPLFTALFLYYRGLIMKFFYELFGESNQQLVYSVAHQTVQTYHNYIKGLLLVYLSVGVLNSIGLAIIGIEYAILFGFITSILTIIPYVGIMVGALLPISIAWISYDSLWYPLAVVAVFGVVQYLEANVIFPMVVGSQLKVNTLASIVALFIGGVIWGVSGMVLFLPFAAILKVIADHVPSWKPISTLLGPAEN</sequence>
<dbReference type="PANTHER" id="PTHR21716">
    <property type="entry name" value="TRANSMEMBRANE PROTEIN"/>
    <property type="match status" value="1"/>
</dbReference>
<organism evidence="9 10">
    <name type="scientific">Runella rosea</name>
    <dbReference type="NCBI Taxonomy" id="2259595"/>
    <lineage>
        <taxon>Bacteria</taxon>
        <taxon>Pseudomonadati</taxon>
        <taxon>Bacteroidota</taxon>
        <taxon>Cytophagia</taxon>
        <taxon>Cytophagales</taxon>
        <taxon>Spirosomataceae</taxon>
        <taxon>Runella</taxon>
    </lineage>
</organism>
<keyword evidence="7 8" id="KW-0472">Membrane</keyword>
<dbReference type="PANTHER" id="PTHR21716:SF53">
    <property type="entry name" value="PERMEASE PERM-RELATED"/>
    <property type="match status" value="1"/>
</dbReference>
<dbReference type="Pfam" id="PF01594">
    <property type="entry name" value="AI-2E_transport"/>
    <property type="match status" value="1"/>
</dbReference>
<feature type="transmembrane region" description="Helical" evidence="8">
    <location>
        <begin position="200"/>
        <end position="219"/>
    </location>
</feature>
<evidence type="ECO:0000256" key="4">
    <source>
        <dbReference type="ARBA" id="ARBA00022475"/>
    </source>
</evidence>
<dbReference type="Proteomes" id="UP000251993">
    <property type="component" value="Chromosome"/>
</dbReference>
<feature type="transmembrane region" description="Helical" evidence="8">
    <location>
        <begin position="260"/>
        <end position="276"/>
    </location>
</feature>
<dbReference type="InterPro" id="IPR002549">
    <property type="entry name" value="AI-2E-like"/>
</dbReference>
<evidence type="ECO:0000256" key="7">
    <source>
        <dbReference type="ARBA" id="ARBA00023136"/>
    </source>
</evidence>
<evidence type="ECO:0000256" key="2">
    <source>
        <dbReference type="ARBA" id="ARBA00009773"/>
    </source>
</evidence>